<dbReference type="InterPro" id="IPR036779">
    <property type="entry name" value="LysM_dom_sf"/>
</dbReference>
<feature type="domain" description="LysM" evidence="3">
    <location>
        <begin position="306"/>
        <end position="349"/>
    </location>
</feature>
<keyword evidence="5" id="KW-1185">Reference proteome</keyword>
<dbReference type="Pfam" id="PF01476">
    <property type="entry name" value="LysM"/>
    <property type="match status" value="1"/>
</dbReference>
<dbReference type="EMBL" id="FXUB01000001">
    <property type="protein sequence ID" value="SMP06171.1"/>
    <property type="molecule type" value="Genomic_DNA"/>
</dbReference>
<sequence length="362" mass="41811">MLKKLLALSLLSLFPLNVKADNQQNFSGTVFSESVAILSTALKSNQNVLNYQNLTLDIPWDKPSFQFWKSYYQNRWNRLKLISQLESFKLFYPTIKKVFKEEGLPEELSLLAVVESHGNPAAVSKAGAAGLWQLMPATARLYGLKVNWFIDERFDIEKSTHAAARYLKYLYSLFGRWDLAIAAYNAGPGTILKRIKALGKDHFWDLTKLPDETLNYVPKFYAVLSVAESLGIFKKPSQNHLIKIKVLGRTSLYRISKRLKVPYSITKHFNPQFKRRIVPYGYYVYLPNNYIHREKLLKYVKSSRIYVYVPRRAERITTIARRFGVSPKLIKELNSIRRNVVYRGQTILIVKVERSNADNGSS</sequence>
<keyword evidence="2" id="KW-0732">Signal</keyword>
<name>A0ABY1NCS6_9BACT</name>
<dbReference type="SUPFAM" id="SSF53955">
    <property type="entry name" value="Lysozyme-like"/>
    <property type="match status" value="1"/>
</dbReference>
<evidence type="ECO:0000256" key="2">
    <source>
        <dbReference type="SAM" id="SignalP"/>
    </source>
</evidence>
<dbReference type="SUPFAM" id="SSF54106">
    <property type="entry name" value="LysM domain"/>
    <property type="match status" value="1"/>
</dbReference>
<dbReference type="InterPro" id="IPR018392">
    <property type="entry name" value="LysM"/>
</dbReference>
<evidence type="ECO:0000259" key="3">
    <source>
        <dbReference type="PROSITE" id="PS51782"/>
    </source>
</evidence>
<evidence type="ECO:0000313" key="4">
    <source>
        <dbReference type="EMBL" id="SMP06171.1"/>
    </source>
</evidence>
<feature type="chain" id="PRO_5046131492" evidence="2">
    <location>
        <begin position="21"/>
        <end position="362"/>
    </location>
</feature>
<dbReference type="Pfam" id="PF01464">
    <property type="entry name" value="SLT"/>
    <property type="match status" value="1"/>
</dbReference>
<organism evidence="4 5">
    <name type="scientific">Desulfurobacterium pacificum</name>
    <dbReference type="NCBI Taxonomy" id="240166"/>
    <lineage>
        <taxon>Bacteria</taxon>
        <taxon>Pseudomonadati</taxon>
        <taxon>Aquificota</taxon>
        <taxon>Aquificia</taxon>
        <taxon>Desulfurobacteriales</taxon>
        <taxon>Desulfurobacteriaceae</taxon>
        <taxon>Desulfurobacterium</taxon>
    </lineage>
</organism>
<dbReference type="CDD" id="cd16894">
    <property type="entry name" value="MltD-like"/>
    <property type="match status" value="1"/>
</dbReference>
<dbReference type="InterPro" id="IPR023346">
    <property type="entry name" value="Lysozyme-like_dom_sf"/>
</dbReference>
<gene>
    <name evidence="4" type="ORF">SAMN06265339_0345</name>
</gene>
<protein>
    <submittedName>
        <fullName evidence="4">Membrane-bound lytic murein transglycosylase D</fullName>
    </submittedName>
</protein>
<dbReference type="InterPro" id="IPR000189">
    <property type="entry name" value="Transglyc_AS"/>
</dbReference>
<reference evidence="4 5" key="1">
    <citation type="submission" date="2017-05" db="EMBL/GenBank/DDBJ databases">
        <authorList>
            <person name="Varghese N."/>
            <person name="Submissions S."/>
        </authorList>
    </citation>
    <scope>NUCLEOTIDE SEQUENCE [LARGE SCALE GENOMIC DNA]</scope>
    <source>
        <strain evidence="4 5">DSM 15522</strain>
    </source>
</reference>
<dbReference type="PROSITE" id="PS00922">
    <property type="entry name" value="TRANSGLYCOSYLASE"/>
    <property type="match status" value="1"/>
</dbReference>
<dbReference type="Proteomes" id="UP001157911">
    <property type="component" value="Unassembled WGS sequence"/>
</dbReference>
<dbReference type="RefSeq" id="WP_283399851.1">
    <property type="nucleotide sequence ID" value="NZ_FXUB01000001.1"/>
</dbReference>
<dbReference type="PANTHER" id="PTHR37423">
    <property type="entry name" value="SOLUBLE LYTIC MUREIN TRANSGLYCOSYLASE-RELATED"/>
    <property type="match status" value="1"/>
</dbReference>
<feature type="signal peptide" evidence="2">
    <location>
        <begin position="1"/>
        <end position="20"/>
    </location>
</feature>
<dbReference type="Gene3D" id="3.10.350.10">
    <property type="entry name" value="LysM domain"/>
    <property type="match status" value="1"/>
</dbReference>
<evidence type="ECO:0000256" key="1">
    <source>
        <dbReference type="ARBA" id="ARBA00007734"/>
    </source>
</evidence>
<evidence type="ECO:0000313" key="5">
    <source>
        <dbReference type="Proteomes" id="UP001157911"/>
    </source>
</evidence>
<dbReference type="Gene3D" id="1.10.530.10">
    <property type="match status" value="1"/>
</dbReference>
<dbReference type="PROSITE" id="PS51782">
    <property type="entry name" value="LYSM"/>
    <property type="match status" value="1"/>
</dbReference>
<dbReference type="InterPro" id="IPR008258">
    <property type="entry name" value="Transglycosylase_SLT_dom_1"/>
</dbReference>
<comment type="similarity">
    <text evidence="1">Belongs to the transglycosylase Slt family.</text>
</comment>
<proteinExistence type="inferred from homology"/>
<dbReference type="PANTHER" id="PTHR37423:SF2">
    <property type="entry name" value="MEMBRANE-BOUND LYTIC MUREIN TRANSGLYCOSYLASE C"/>
    <property type="match status" value="1"/>
</dbReference>
<accession>A0ABY1NCS6</accession>
<comment type="caution">
    <text evidence="4">The sequence shown here is derived from an EMBL/GenBank/DDBJ whole genome shotgun (WGS) entry which is preliminary data.</text>
</comment>